<keyword evidence="11 12" id="KW-0472">Membrane</keyword>
<dbReference type="AlphaFoldDB" id="A0AAE9VS55"/>
<evidence type="ECO:0000256" key="5">
    <source>
        <dbReference type="ARBA" id="ARBA00022617"/>
    </source>
</evidence>
<keyword evidence="5" id="KW-0349">Heme</keyword>
<evidence type="ECO:0000256" key="10">
    <source>
        <dbReference type="ARBA" id="ARBA00023004"/>
    </source>
</evidence>
<dbReference type="PANTHER" id="PTHR43141:SF5">
    <property type="entry name" value="CYTOCHROME BD-I UBIQUINOL OXIDASE SUBUNIT 2"/>
    <property type="match status" value="1"/>
</dbReference>
<dbReference type="RefSeq" id="WP_269819399.1">
    <property type="nucleotide sequence ID" value="NZ_CP114976.1"/>
</dbReference>
<dbReference type="GO" id="GO:0009055">
    <property type="term" value="F:electron transfer activity"/>
    <property type="evidence" value="ECO:0007669"/>
    <property type="project" value="TreeGrafter"/>
</dbReference>
<feature type="transmembrane region" description="Helical" evidence="12">
    <location>
        <begin position="85"/>
        <end position="103"/>
    </location>
</feature>
<feature type="transmembrane region" description="Helical" evidence="12">
    <location>
        <begin position="168"/>
        <end position="190"/>
    </location>
</feature>
<feature type="transmembrane region" description="Helical" evidence="12">
    <location>
        <begin position="264"/>
        <end position="283"/>
    </location>
</feature>
<dbReference type="GO" id="GO:0046872">
    <property type="term" value="F:metal ion binding"/>
    <property type="evidence" value="ECO:0007669"/>
    <property type="project" value="UniProtKB-KW"/>
</dbReference>
<evidence type="ECO:0000256" key="4">
    <source>
        <dbReference type="ARBA" id="ARBA00022475"/>
    </source>
</evidence>
<dbReference type="KEGG" id="dce:O6P33_06585"/>
<feature type="transmembrane region" description="Helical" evidence="12">
    <location>
        <begin position="123"/>
        <end position="148"/>
    </location>
</feature>
<evidence type="ECO:0000256" key="12">
    <source>
        <dbReference type="SAM" id="Phobius"/>
    </source>
</evidence>
<evidence type="ECO:0000313" key="13">
    <source>
        <dbReference type="EMBL" id="WBE26477.1"/>
    </source>
</evidence>
<feature type="transmembrane region" description="Helical" evidence="12">
    <location>
        <begin position="290"/>
        <end position="315"/>
    </location>
</feature>
<accession>A0AAE9VS55</accession>
<dbReference type="GO" id="GO:0019646">
    <property type="term" value="P:aerobic electron transport chain"/>
    <property type="evidence" value="ECO:0007669"/>
    <property type="project" value="TreeGrafter"/>
</dbReference>
<feature type="transmembrane region" description="Helical" evidence="12">
    <location>
        <begin position="202"/>
        <end position="224"/>
    </location>
</feature>
<dbReference type="PIRSF" id="PIRSF000267">
    <property type="entry name" value="Cyt_oxidse_sub2"/>
    <property type="match status" value="1"/>
</dbReference>
<dbReference type="EMBL" id="CP114976">
    <property type="protein sequence ID" value="WBE26477.1"/>
    <property type="molecule type" value="Genomic_DNA"/>
</dbReference>
<keyword evidence="10" id="KW-0408">Iron</keyword>
<organism evidence="13 14">
    <name type="scientific">Denitrificimonas caeni</name>
    <dbReference type="NCBI Taxonomy" id="521720"/>
    <lineage>
        <taxon>Bacteria</taxon>
        <taxon>Pseudomonadati</taxon>
        <taxon>Pseudomonadota</taxon>
        <taxon>Gammaproteobacteria</taxon>
        <taxon>Pseudomonadales</taxon>
        <taxon>Pseudomonadaceae</taxon>
        <taxon>Denitrificimonas</taxon>
    </lineage>
</organism>
<keyword evidence="3" id="KW-0813">Transport</keyword>
<evidence type="ECO:0000313" key="14">
    <source>
        <dbReference type="Proteomes" id="UP001212189"/>
    </source>
</evidence>
<dbReference type="NCBIfam" id="TIGR00203">
    <property type="entry name" value="cydB"/>
    <property type="match status" value="1"/>
</dbReference>
<evidence type="ECO:0000256" key="7">
    <source>
        <dbReference type="ARBA" id="ARBA00022723"/>
    </source>
</evidence>
<reference evidence="13 14" key="1">
    <citation type="submission" date="2022-12" db="EMBL/GenBank/DDBJ databases">
        <title>Coexistence and Characterization of a Novel Tigecycline Resistance gene tet(X) variant and blaNDM-1 in a Pseudomonas caeni Isolate of Chicken Origin.</title>
        <authorList>
            <person name="Lu X."/>
            <person name="Zhang L."/>
            <person name="Li R."/>
            <person name="Wang Z."/>
        </authorList>
    </citation>
    <scope>NUCLEOTIDE SEQUENCE [LARGE SCALE GENOMIC DNA]</scope>
    <source>
        <strain evidence="13 14">CE14</strain>
    </source>
</reference>
<dbReference type="Proteomes" id="UP001212189">
    <property type="component" value="Chromosome"/>
</dbReference>
<dbReference type="GO" id="GO:0016682">
    <property type="term" value="F:oxidoreductase activity, acting on diphenols and related substances as donors, oxygen as acceptor"/>
    <property type="evidence" value="ECO:0007669"/>
    <property type="project" value="TreeGrafter"/>
</dbReference>
<dbReference type="InterPro" id="IPR003317">
    <property type="entry name" value="Cyt-d_oxidase_su2"/>
</dbReference>
<evidence type="ECO:0000256" key="3">
    <source>
        <dbReference type="ARBA" id="ARBA00022448"/>
    </source>
</evidence>
<feature type="transmembrane region" description="Helical" evidence="12">
    <location>
        <begin position="12"/>
        <end position="39"/>
    </location>
</feature>
<gene>
    <name evidence="13" type="primary">cydB</name>
    <name evidence="13" type="ORF">O6P33_06585</name>
</gene>
<evidence type="ECO:0000256" key="1">
    <source>
        <dbReference type="ARBA" id="ARBA00004651"/>
    </source>
</evidence>
<proteinExistence type="inferred from homology"/>
<dbReference type="Pfam" id="PF02322">
    <property type="entry name" value="Cyt_bd_oxida_II"/>
    <property type="match status" value="1"/>
</dbReference>
<keyword evidence="9 12" id="KW-1133">Transmembrane helix</keyword>
<keyword evidence="4" id="KW-1003">Cell membrane</keyword>
<comment type="subcellular location">
    <subcellularLocation>
        <location evidence="1">Cell membrane</location>
        <topology evidence="1">Multi-pass membrane protein</topology>
    </subcellularLocation>
</comment>
<keyword evidence="8" id="KW-0249">Electron transport</keyword>
<feature type="transmembrane region" description="Helical" evidence="12">
    <location>
        <begin position="60"/>
        <end position="79"/>
    </location>
</feature>
<sequence>MFDYETLKLIWWVLVGVLLIGFALTDGFDLGAVILLPFVGKTDSERRVVINTIAPHWDGNQVWLVTAAGALFAAWPIVYAASFSGFYWAMLLVLFALFTRPLGFDYRSKLDNVNWRARWDWTLCLGSFVPSLVFGVAFGNLFLGVPFMLDDTMRITYTGGFWGLLNPFGILVGLVSVAMLTTHGAAWLMMRTDEQVFQRSRNAAQIFSMAYLITFIGAGLWLWLAIQGYSVTSVIDFNGAIDPLGKTVAKNNPGWLANYAHYPIMRLAPIVGILGGVVALLGASTKRSGFAFLGSSLAITGTICTAGFALFPFLMPSSIDLSSSLTMWDAVSSHKTLGIMFVAAAIFVPIILLYTLWSYIKMWGTVKVSDIDDNPHGLY</sequence>
<keyword evidence="14" id="KW-1185">Reference proteome</keyword>
<dbReference type="PANTHER" id="PTHR43141">
    <property type="entry name" value="CYTOCHROME BD2 SUBUNIT II"/>
    <property type="match status" value="1"/>
</dbReference>
<name>A0AAE9VS55_9GAMM</name>
<protein>
    <submittedName>
        <fullName evidence="13">Cytochrome d ubiquinol oxidase subunit II</fullName>
    </submittedName>
</protein>
<comment type="similarity">
    <text evidence="2">Belongs to the cytochrome ubiquinol oxidase subunit 2 family.</text>
</comment>
<evidence type="ECO:0000256" key="6">
    <source>
        <dbReference type="ARBA" id="ARBA00022692"/>
    </source>
</evidence>
<dbReference type="GO" id="GO:0005886">
    <property type="term" value="C:plasma membrane"/>
    <property type="evidence" value="ECO:0007669"/>
    <property type="project" value="UniProtKB-SubCell"/>
</dbReference>
<evidence type="ECO:0000256" key="11">
    <source>
        <dbReference type="ARBA" id="ARBA00023136"/>
    </source>
</evidence>
<evidence type="ECO:0000256" key="9">
    <source>
        <dbReference type="ARBA" id="ARBA00022989"/>
    </source>
</evidence>
<dbReference type="GO" id="GO:0070069">
    <property type="term" value="C:cytochrome complex"/>
    <property type="evidence" value="ECO:0007669"/>
    <property type="project" value="TreeGrafter"/>
</dbReference>
<evidence type="ECO:0000256" key="2">
    <source>
        <dbReference type="ARBA" id="ARBA00007543"/>
    </source>
</evidence>
<evidence type="ECO:0000256" key="8">
    <source>
        <dbReference type="ARBA" id="ARBA00022982"/>
    </source>
</evidence>
<keyword evidence="7" id="KW-0479">Metal-binding</keyword>
<keyword evidence="6 12" id="KW-0812">Transmembrane</keyword>
<feature type="transmembrane region" description="Helical" evidence="12">
    <location>
        <begin position="335"/>
        <end position="357"/>
    </location>
</feature>